<proteinExistence type="predicted"/>
<keyword evidence="2" id="KW-1185">Reference proteome</keyword>
<name>A0A0R3QW87_9BILA</name>
<protein>
    <submittedName>
        <fullName evidence="1 3">Uncharacterized protein</fullName>
    </submittedName>
</protein>
<organism evidence="3">
    <name type="scientific">Brugia timori</name>
    <dbReference type="NCBI Taxonomy" id="42155"/>
    <lineage>
        <taxon>Eukaryota</taxon>
        <taxon>Metazoa</taxon>
        <taxon>Ecdysozoa</taxon>
        <taxon>Nematoda</taxon>
        <taxon>Chromadorea</taxon>
        <taxon>Rhabditida</taxon>
        <taxon>Spirurina</taxon>
        <taxon>Spiruromorpha</taxon>
        <taxon>Filarioidea</taxon>
        <taxon>Onchocercidae</taxon>
        <taxon>Brugia</taxon>
    </lineage>
</organism>
<dbReference type="EMBL" id="UZAG01017307">
    <property type="protein sequence ID" value="VDO34032.1"/>
    <property type="molecule type" value="Genomic_DNA"/>
</dbReference>
<dbReference type="WBParaSite" id="BTMF_0001199501-mRNA-1">
    <property type="protein sequence ID" value="BTMF_0001199501-mRNA-1"/>
    <property type="gene ID" value="BTMF_0001199501"/>
</dbReference>
<gene>
    <name evidence="1" type="ORF">BTMF_LOCUS10023</name>
</gene>
<reference evidence="1 2" key="2">
    <citation type="submission" date="2018-11" db="EMBL/GenBank/DDBJ databases">
        <authorList>
            <consortium name="Pathogen Informatics"/>
        </authorList>
    </citation>
    <scope>NUCLEOTIDE SEQUENCE [LARGE SCALE GENOMIC DNA]</scope>
</reference>
<evidence type="ECO:0000313" key="1">
    <source>
        <dbReference type="EMBL" id="VDO34032.1"/>
    </source>
</evidence>
<sequence length="52" mass="5833">MFDPNRKPLLPQVANSAQRLSITQTPVGGRGPPLTGYSSLRSSRRYIFYLSH</sequence>
<reference evidence="3" key="1">
    <citation type="submission" date="2017-02" db="UniProtKB">
        <authorList>
            <consortium name="WormBaseParasite"/>
        </authorList>
    </citation>
    <scope>IDENTIFICATION</scope>
</reference>
<dbReference type="STRING" id="42155.A0A0R3QW87"/>
<evidence type="ECO:0000313" key="3">
    <source>
        <dbReference type="WBParaSite" id="BTMF_0001199501-mRNA-1"/>
    </source>
</evidence>
<dbReference type="Proteomes" id="UP000280834">
    <property type="component" value="Unassembled WGS sequence"/>
</dbReference>
<evidence type="ECO:0000313" key="2">
    <source>
        <dbReference type="Proteomes" id="UP000280834"/>
    </source>
</evidence>
<accession>A0A0R3QW87</accession>
<dbReference type="AlphaFoldDB" id="A0A0R3QW87"/>